<organism evidence="8 9">
    <name type="scientific">Marasmius tenuissimus</name>
    <dbReference type="NCBI Taxonomy" id="585030"/>
    <lineage>
        <taxon>Eukaryota</taxon>
        <taxon>Fungi</taxon>
        <taxon>Dikarya</taxon>
        <taxon>Basidiomycota</taxon>
        <taxon>Agaricomycotina</taxon>
        <taxon>Agaricomycetes</taxon>
        <taxon>Agaricomycetidae</taxon>
        <taxon>Agaricales</taxon>
        <taxon>Marasmiineae</taxon>
        <taxon>Marasmiaceae</taxon>
        <taxon>Marasmius</taxon>
    </lineage>
</organism>
<sequence length="642" mass="71459">MPRIRKKTSKRSKTHERARLHKKIKESKRKKARDAKKSVQWKSKHKKDPGIPNNFPYKDQVLAEVQEQRRLVTEEKQRKKEEQKVLRAGTGKRIDGGESADEENEDVDLDDKDGDTQGVGSVSAKRIASNRIATRPVAMEVDDNDDVDEEDAPLLINRDLLNLKAVLEKADVVIQVLDARDPLSFRSTQLEELVASSLKKRTLFVLTKIDNAPREAVKSWSSALRKQHPTLLFRAATAFLPESPRIPEDVKGKQKASKKPVEDAVGVDAISKCLGDWAKEMKKGEGEVFNVAVVGVANAGKSSLINSIAKRATFPIYTPSARTTGPTTTFLPQEVTTEVDGSSMCFIDTPGFSWDWEKDENAAKTRCHDILIRNRGRIDRLKDPAPPLAEIVSRASAEDLMLLYSLPAFPKGDVDAFLSGVARAQQLVKKKGTLDLAAATRMVLRDWNVGKLRYYCTPPSSNEQDGKVKGSESWYAEDEVILSTLQPRKEMRREGGLVKLASGTPDSRNLTLEREYDDGDDSSDESEEGEDEDFGVMDVDVDDEEEVVDDEEEEEEEDEDEGEEEEEETAPPPPPAKQKRKRTEQVELPAKKKVAFTTDTKKASSKKASPPPKKVANKSSKSKSARGDSSSGGEAYDFGKFF</sequence>
<dbReference type="PANTHER" id="PTHR11089">
    <property type="entry name" value="GTP-BINDING PROTEIN-RELATED"/>
    <property type="match status" value="1"/>
</dbReference>
<keyword evidence="3" id="KW-0342">GTP-binding</keyword>
<feature type="compositionally biased region" description="Acidic residues" evidence="5">
    <location>
        <begin position="515"/>
        <end position="569"/>
    </location>
</feature>
<dbReference type="EMBL" id="JBBXMP010000039">
    <property type="protein sequence ID" value="KAL0066047.1"/>
    <property type="molecule type" value="Genomic_DNA"/>
</dbReference>
<dbReference type="InterPro" id="IPR023179">
    <property type="entry name" value="GTP-bd_ortho_bundle_sf"/>
</dbReference>
<evidence type="ECO:0000256" key="5">
    <source>
        <dbReference type="SAM" id="MobiDB-lite"/>
    </source>
</evidence>
<name>A0ABR2ZWH8_9AGAR</name>
<reference evidence="8 9" key="1">
    <citation type="submission" date="2024-05" db="EMBL/GenBank/DDBJ databases">
        <title>A draft genome resource for the thread blight pathogen Marasmius tenuissimus strain MS-2.</title>
        <authorList>
            <person name="Yulfo-Soto G.E."/>
            <person name="Baruah I.K."/>
            <person name="Amoako-Attah I."/>
            <person name="Bukari Y."/>
            <person name="Meinhardt L.W."/>
            <person name="Bailey B.A."/>
            <person name="Cohen S.P."/>
        </authorList>
    </citation>
    <scope>NUCLEOTIDE SEQUENCE [LARGE SCALE GENOMIC DNA]</scope>
    <source>
        <strain evidence="8 9">MS-2</strain>
    </source>
</reference>
<dbReference type="InterPro" id="IPR006073">
    <property type="entry name" value="GTP-bd"/>
</dbReference>
<feature type="compositionally biased region" description="Basic residues" evidence="5">
    <location>
        <begin position="1"/>
        <end position="34"/>
    </location>
</feature>
<evidence type="ECO:0000313" key="9">
    <source>
        <dbReference type="Proteomes" id="UP001437256"/>
    </source>
</evidence>
<dbReference type="InterPro" id="IPR014813">
    <property type="entry name" value="Gnl3_N_dom"/>
</dbReference>
<dbReference type="Gene3D" id="3.40.50.300">
    <property type="entry name" value="P-loop containing nucleotide triphosphate hydrolases"/>
    <property type="match status" value="1"/>
</dbReference>
<evidence type="ECO:0000256" key="2">
    <source>
        <dbReference type="ARBA" id="ARBA00022741"/>
    </source>
</evidence>
<keyword evidence="2" id="KW-0547">Nucleotide-binding</keyword>
<keyword evidence="9" id="KW-1185">Reference proteome</keyword>
<evidence type="ECO:0000256" key="4">
    <source>
        <dbReference type="ARBA" id="ARBA00023242"/>
    </source>
</evidence>
<feature type="region of interest" description="Disordered" evidence="5">
    <location>
        <begin position="1"/>
        <end position="121"/>
    </location>
</feature>
<feature type="compositionally biased region" description="Acidic residues" evidence="5">
    <location>
        <begin position="98"/>
        <end position="113"/>
    </location>
</feature>
<dbReference type="Gene3D" id="1.10.1580.10">
    <property type="match status" value="1"/>
</dbReference>
<dbReference type="Proteomes" id="UP001437256">
    <property type="component" value="Unassembled WGS sequence"/>
</dbReference>
<protein>
    <submittedName>
        <fullName evidence="8">Uncharacterized protein</fullName>
    </submittedName>
</protein>
<accession>A0ABR2ZWH8</accession>
<dbReference type="InterPro" id="IPR050755">
    <property type="entry name" value="TRAFAC_YlqF/YawG_RiboMat"/>
</dbReference>
<feature type="region of interest" description="Disordered" evidence="5">
    <location>
        <begin position="493"/>
        <end position="642"/>
    </location>
</feature>
<dbReference type="PANTHER" id="PTHR11089:SF30">
    <property type="entry name" value="GUANINE NUCLEOTIDE-BINDING PROTEIN-LIKE 3 HOMOLOG"/>
    <property type="match status" value="1"/>
</dbReference>
<feature type="domain" description="Guanine nucleotide-binding protein-like 3 N-terminal" evidence="7">
    <location>
        <begin position="14"/>
        <end position="86"/>
    </location>
</feature>
<comment type="subcellular location">
    <subcellularLocation>
        <location evidence="1">Nucleus</location>
    </subcellularLocation>
</comment>
<feature type="compositionally biased region" description="Basic and acidic residues" evidence="5">
    <location>
        <begin position="66"/>
        <end position="85"/>
    </location>
</feature>
<dbReference type="Pfam" id="PF08701">
    <property type="entry name" value="GN3L_Grn1"/>
    <property type="match status" value="1"/>
</dbReference>
<keyword evidence="4" id="KW-0539">Nucleus</keyword>
<evidence type="ECO:0000256" key="1">
    <source>
        <dbReference type="ARBA" id="ARBA00004123"/>
    </source>
</evidence>
<evidence type="ECO:0000313" key="8">
    <source>
        <dbReference type="EMBL" id="KAL0066047.1"/>
    </source>
</evidence>
<comment type="caution">
    <text evidence="8">The sequence shown here is derived from an EMBL/GenBank/DDBJ whole genome shotgun (WGS) entry which is preliminary data.</text>
</comment>
<evidence type="ECO:0000256" key="3">
    <source>
        <dbReference type="ARBA" id="ARBA00023134"/>
    </source>
</evidence>
<evidence type="ECO:0000259" key="7">
    <source>
        <dbReference type="Pfam" id="PF08701"/>
    </source>
</evidence>
<gene>
    <name evidence="8" type="ORF">AAF712_006875</name>
</gene>
<dbReference type="Pfam" id="PF01926">
    <property type="entry name" value="MMR_HSR1"/>
    <property type="match status" value="1"/>
</dbReference>
<feature type="domain" description="G" evidence="6">
    <location>
        <begin position="290"/>
        <end position="358"/>
    </location>
</feature>
<dbReference type="InterPro" id="IPR027417">
    <property type="entry name" value="P-loop_NTPase"/>
</dbReference>
<proteinExistence type="predicted"/>
<dbReference type="SUPFAM" id="SSF52540">
    <property type="entry name" value="P-loop containing nucleoside triphosphate hydrolases"/>
    <property type="match status" value="1"/>
</dbReference>
<evidence type="ECO:0000259" key="6">
    <source>
        <dbReference type="Pfam" id="PF01926"/>
    </source>
</evidence>